<dbReference type="EMBL" id="BAAAOS010000018">
    <property type="protein sequence ID" value="GAA1568318.1"/>
    <property type="molecule type" value="Genomic_DNA"/>
</dbReference>
<sequence>MPELARAWKLAAGSRRPVVPLRLPGKVFRGYAEGAAMPEGTPYGRKTFEQFLTERFGAEVGR</sequence>
<name>A0ABP4NUW8_9ACTN</name>
<comment type="caution">
    <text evidence="1">The sequence shown here is derived from an EMBL/GenBank/DDBJ whole genome shotgun (WGS) entry which is preliminary data.</text>
</comment>
<protein>
    <submittedName>
        <fullName evidence="1">Uncharacterized protein</fullName>
    </submittedName>
</protein>
<organism evidence="1 2">
    <name type="scientific">Kribbella sancticallisti</name>
    <dbReference type="NCBI Taxonomy" id="460087"/>
    <lineage>
        <taxon>Bacteria</taxon>
        <taxon>Bacillati</taxon>
        <taxon>Actinomycetota</taxon>
        <taxon>Actinomycetes</taxon>
        <taxon>Propionibacteriales</taxon>
        <taxon>Kribbellaceae</taxon>
        <taxon>Kribbella</taxon>
    </lineage>
</organism>
<evidence type="ECO:0000313" key="1">
    <source>
        <dbReference type="EMBL" id="GAA1568318.1"/>
    </source>
</evidence>
<proteinExistence type="predicted"/>
<reference evidence="2" key="1">
    <citation type="journal article" date="2019" name="Int. J. Syst. Evol. Microbiol.">
        <title>The Global Catalogue of Microorganisms (GCM) 10K type strain sequencing project: providing services to taxonomists for standard genome sequencing and annotation.</title>
        <authorList>
            <consortium name="The Broad Institute Genomics Platform"/>
            <consortium name="The Broad Institute Genome Sequencing Center for Infectious Disease"/>
            <person name="Wu L."/>
            <person name="Ma J."/>
        </authorList>
    </citation>
    <scope>NUCLEOTIDE SEQUENCE [LARGE SCALE GENOMIC DNA]</scope>
    <source>
        <strain evidence="2">JCM 14969</strain>
    </source>
</reference>
<evidence type="ECO:0000313" key="2">
    <source>
        <dbReference type="Proteomes" id="UP001500393"/>
    </source>
</evidence>
<dbReference type="Proteomes" id="UP001500393">
    <property type="component" value="Unassembled WGS sequence"/>
</dbReference>
<keyword evidence="2" id="KW-1185">Reference proteome</keyword>
<accession>A0ABP4NUW8</accession>
<gene>
    <name evidence="1" type="ORF">GCM10009789_22140</name>
</gene>